<dbReference type="GO" id="GO:0050660">
    <property type="term" value="F:flavin adenine dinucleotide binding"/>
    <property type="evidence" value="ECO:0007669"/>
    <property type="project" value="InterPro"/>
</dbReference>
<dbReference type="Proteomes" id="UP000501802">
    <property type="component" value="Chromosome"/>
</dbReference>
<dbReference type="InterPro" id="IPR000960">
    <property type="entry name" value="Flavin_mOase"/>
</dbReference>
<gene>
    <name evidence="2" type="ORF">G8759_23600</name>
</gene>
<dbReference type="AlphaFoldDB" id="A0A6G9ASL2"/>
<proteinExistence type="predicted"/>
<dbReference type="InterPro" id="IPR050982">
    <property type="entry name" value="Auxin_biosynth/cation_transpt"/>
</dbReference>
<dbReference type="RefSeq" id="WP_167213473.1">
    <property type="nucleotide sequence ID" value="NZ_CP050063.1"/>
</dbReference>
<dbReference type="EMBL" id="CP050063">
    <property type="protein sequence ID" value="QIP15400.1"/>
    <property type="molecule type" value="Genomic_DNA"/>
</dbReference>
<sequence>MHTIIIGAGPAGLAMAGQLAHLNQPFTVLEASEYIGFSWRNHYDRLHLHTVKEHSALPHLPYPANYPTYVSRLQVVEYLERYAERFKIRPLFNQKVTKIHRDQDGMWQVKTETDKFTAERVVVATGYNQIPNVPELPGQRDFRGIIWHSYEYRNGAPFRDEHVLIVGMGNTGAELALDLLEHGAKPFISVRRPINIIRRDVFGRPAQPIAIFLSKFPRWFADFLAGLAQKINVGDVSAYGLGKPAHPPSYDTRRGIIPVIDIGTLDQIKAGNITVVPGIERINAKTVTFSDNRELPFDAIILATGYRPGVTAFLDTTITAQILNDRGYPKQLWFNDKDLQGLYFLGYTTPLTGVIYNLNIDSDRIVKHIVENNSVPA</sequence>
<dbReference type="PRINTS" id="PR00370">
    <property type="entry name" value="FMOXYGENASE"/>
</dbReference>
<reference evidence="2 3" key="1">
    <citation type="submission" date="2020-03" db="EMBL/GenBank/DDBJ databases">
        <authorList>
            <person name="Kim M.K."/>
        </authorList>
    </citation>
    <scope>NUCLEOTIDE SEQUENCE [LARGE SCALE GENOMIC DNA]</scope>
    <source>
        <strain evidence="2 3">BT328</strain>
    </source>
</reference>
<dbReference type="PANTHER" id="PTHR43539:SF78">
    <property type="entry name" value="FLAVIN-CONTAINING MONOOXYGENASE"/>
    <property type="match status" value="1"/>
</dbReference>
<accession>A0A6G9ASL2</accession>
<dbReference type="Gene3D" id="3.50.50.60">
    <property type="entry name" value="FAD/NAD(P)-binding domain"/>
    <property type="match status" value="1"/>
</dbReference>
<protein>
    <submittedName>
        <fullName evidence="2">NAD(P)/FAD-dependent oxidoreductase</fullName>
    </submittedName>
</protein>
<evidence type="ECO:0000313" key="2">
    <source>
        <dbReference type="EMBL" id="QIP15400.1"/>
    </source>
</evidence>
<keyword evidence="3" id="KW-1185">Reference proteome</keyword>
<dbReference type="GO" id="GO:0050661">
    <property type="term" value="F:NADP binding"/>
    <property type="evidence" value="ECO:0007669"/>
    <property type="project" value="InterPro"/>
</dbReference>
<evidence type="ECO:0000313" key="3">
    <source>
        <dbReference type="Proteomes" id="UP000501802"/>
    </source>
</evidence>
<name>A0A6G9ASL2_9BACT</name>
<dbReference type="SUPFAM" id="SSF51905">
    <property type="entry name" value="FAD/NAD(P)-binding domain"/>
    <property type="match status" value="2"/>
</dbReference>
<dbReference type="PIRSF" id="PIRSF000332">
    <property type="entry name" value="FMO"/>
    <property type="match status" value="1"/>
</dbReference>
<dbReference type="GO" id="GO:0005829">
    <property type="term" value="C:cytosol"/>
    <property type="evidence" value="ECO:0007669"/>
    <property type="project" value="TreeGrafter"/>
</dbReference>
<keyword evidence="1" id="KW-0560">Oxidoreductase</keyword>
<dbReference type="Pfam" id="PF13738">
    <property type="entry name" value="Pyr_redox_3"/>
    <property type="match status" value="1"/>
</dbReference>
<dbReference type="InterPro" id="IPR036188">
    <property type="entry name" value="FAD/NAD-bd_sf"/>
</dbReference>
<organism evidence="2 3">
    <name type="scientific">Spirosoma aureum</name>
    <dbReference type="NCBI Taxonomy" id="2692134"/>
    <lineage>
        <taxon>Bacteria</taxon>
        <taxon>Pseudomonadati</taxon>
        <taxon>Bacteroidota</taxon>
        <taxon>Cytophagia</taxon>
        <taxon>Cytophagales</taxon>
        <taxon>Cytophagaceae</taxon>
        <taxon>Spirosoma</taxon>
    </lineage>
</organism>
<dbReference type="PANTHER" id="PTHR43539">
    <property type="entry name" value="FLAVIN-BINDING MONOOXYGENASE-LIKE PROTEIN (AFU_ORTHOLOGUE AFUA_4G09220)"/>
    <property type="match status" value="1"/>
</dbReference>
<dbReference type="GO" id="GO:0004497">
    <property type="term" value="F:monooxygenase activity"/>
    <property type="evidence" value="ECO:0007669"/>
    <property type="project" value="TreeGrafter"/>
</dbReference>
<dbReference type="KEGG" id="spib:G8759_23600"/>
<evidence type="ECO:0000256" key="1">
    <source>
        <dbReference type="ARBA" id="ARBA00023002"/>
    </source>
</evidence>